<dbReference type="Pfam" id="PF00078">
    <property type="entry name" value="RVT_1"/>
    <property type="match status" value="1"/>
</dbReference>
<dbReference type="InterPro" id="IPR000477">
    <property type="entry name" value="RT_dom"/>
</dbReference>
<evidence type="ECO:0000256" key="1">
    <source>
        <dbReference type="ARBA" id="ARBA00010879"/>
    </source>
</evidence>
<evidence type="ECO:0000313" key="5">
    <source>
        <dbReference type="Proteomes" id="UP001529510"/>
    </source>
</evidence>
<feature type="non-terminal residue" evidence="4">
    <location>
        <position position="324"/>
    </location>
</feature>
<dbReference type="InterPro" id="IPR043502">
    <property type="entry name" value="DNA/RNA_pol_sf"/>
</dbReference>
<keyword evidence="5" id="KW-1185">Reference proteome</keyword>
<dbReference type="InterPro" id="IPR053134">
    <property type="entry name" value="RNA-dir_DNA_polymerase"/>
</dbReference>
<accession>A0ABD0R2Z3</accession>
<dbReference type="PANTHER" id="PTHR24559">
    <property type="entry name" value="TRANSPOSON TY3-I GAG-POL POLYPROTEIN"/>
    <property type="match status" value="1"/>
</dbReference>
<gene>
    <name evidence="4" type="ORF">M9458_010342</name>
</gene>
<evidence type="ECO:0000256" key="2">
    <source>
        <dbReference type="ARBA" id="ARBA00012180"/>
    </source>
</evidence>
<comment type="caution">
    <text evidence="4">The sequence shown here is derived from an EMBL/GenBank/DDBJ whole genome shotgun (WGS) entry which is preliminary data.</text>
</comment>
<dbReference type="AlphaFoldDB" id="A0ABD0R2Z3"/>
<dbReference type="EMBL" id="JAMKFB020000005">
    <property type="protein sequence ID" value="KAL0192046.1"/>
    <property type="molecule type" value="Genomic_DNA"/>
</dbReference>
<dbReference type="EC" id="3.1.26.4" evidence="2"/>
<comment type="similarity">
    <text evidence="1">Belongs to the beta type-B retroviral polymerase family. HERV class-II K(HML-2) pol subfamily.</text>
</comment>
<protein>
    <recommendedName>
        <fullName evidence="2">ribonuclease H</fullName>
        <ecNumber evidence="2">3.1.26.4</ecNumber>
    </recommendedName>
</protein>
<dbReference type="GO" id="GO:0004523">
    <property type="term" value="F:RNA-DNA hybrid ribonuclease activity"/>
    <property type="evidence" value="ECO:0007669"/>
    <property type="project" value="UniProtKB-EC"/>
</dbReference>
<dbReference type="Proteomes" id="UP001529510">
    <property type="component" value="Unassembled WGS sequence"/>
</dbReference>
<name>A0ABD0R2Z3_CIRMR</name>
<reference evidence="4 5" key="1">
    <citation type="submission" date="2024-05" db="EMBL/GenBank/DDBJ databases">
        <title>Genome sequencing and assembly of Indian major carp, Cirrhinus mrigala (Hamilton, 1822).</title>
        <authorList>
            <person name="Mohindra V."/>
            <person name="Chowdhury L.M."/>
            <person name="Lal K."/>
            <person name="Jena J.K."/>
        </authorList>
    </citation>
    <scope>NUCLEOTIDE SEQUENCE [LARGE SCALE GENOMIC DNA]</scope>
    <source>
        <strain evidence="4">CM1030</strain>
        <tissue evidence="4">Blood</tissue>
    </source>
</reference>
<sequence length="324" mass="36117">MLKAYHVREPPLGDTETVKQPEVANVPVLALVCDVTPDCEDDGVIIRHMYQQCARFKNSEILADLDFPLAHLSDSQRCDIKDLISTFPSLFHNVPSCTTVLKHDIDVGNAVPVKQHPYRVNTLKRSVMKTEVEYLIENGLAKPSCSPWSSPCLLVTKSDGTARFCTDYRKVNALTVPDCFPLPRMEDCVDTLGSAKFVSKLDLLKGYWQVPLTARASDISAFVTPDDFMQYSVMAFGMRNAPSTFQRLINIVLAGVSNCNAYLDDLVIYSTDWSEHISTLREVFSRLKNASLTLNLAKCDFGQATITYLGREVGQGQVRPIEAK</sequence>
<feature type="domain" description="Reverse transcriptase" evidence="3">
    <location>
        <begin position="156"/>
        <end position="311"/>
    </location>
</feature>
<dbReference type="InterPro" id="IPR043128">
    <property type="entry name" value="Rev_trsase/Diguanyl_cyclase"/>
</dbReference>
<evidence type="ECO:0000313" key="4">
    <source>
        <dbReference type="EMBL" id="KAL0192046.1"/>
    </source>
</evidence>
<dbReference type="SUPFAM" id="SSF56672">
    <property type="entry name" value="DNA/RNA polymerases"/>
    <property type="match status" value="1"/>
</dbReference>
<proteinExistence type="inferred from homology"/>
<evidence type="ECO:0000259" key="3">
    <source>
        <dbReference type="Pfam" id="PF00078"/>
    </source>
</evidence>
<dbReference type="CDD" id="cd01647">
    <property type="entry name" value="RT_LTR"/>
    <property type="match status" value="1"/>
</dbReference>
<dbReference type="Gene3D" id="3.30.70.270">
    <property type="match status" value="1"/>
</dbReference>
<dbReference type="Gene3D" id="3.10.10.10">
    <property type="entry name" value="HIV Type 1 Reverse Transcriptase, subunit A, domain 1"/>
    <property type="match status" value="1"/>
</dbReference>
<organism evidence="4 5">
    <name type="scientific">Cirrhinus mrigala</name>
    <name type="common">Mrigala</name>
    <dbReference type="NCBI Taxonomy" id="683832"/>
    <lineage>
        <taxon>Eukaryota</taxon>
        <taxon>Metazoa</taxon>
        <taxon>Chordata</taxon>
        <taxon>Craniata</taxon>
        <taxon>Vertebrata</taxon>
        <taxon>Euteleostomi</taxon>
        <taxon>Actinopterygii</taxon>
        <taxon>Neopterygii</taxon>
        <taxon>Teleostei</taxon>
        <taxon>Ostariophysi</taxon>
        <taxon>Cypriniformes</taxon>
        <taxon>Cyprinidae</taxon>
        <taxon>Labeoninae</taxon>
        <taxon>Labeonini</taxon>
        <taxon>Cirrhinus</taxon>
    </lineage>
</organism>
<dbReference type="PANTHER" id="PTHR24559:SF454">
    <property type="entry name" value="RIBONUCLEASE H"/>
    <property type="match status" value="1"/>
</dbReference>